<gene>
    <name evidence="1" type="ORF">GOBAR_AA15282</name>
</gene>
<organism evidence="1 2">
    <name type="scientific">Gossypium barbadense</name>
    <name type="common">Sea Island cotton</name>
    <name type="synonym">Hibiscus barbadensis</name>
    <dbReference type="NCBI Taxonomy" id="3634"/>
    <lineage>
        <taxon>Eukaryota</taxon>
        <taxon>Viridiplantae</taxon>
        <taxon>Streptophyta</taxon>
        <taxon>Embryophyta</taxon>
        <taxon>Tracheophyta</taxon>
        <taxon>Spermatophyta</taxon>
        <taxon>Magnoliopsida</taxon>
        <taxon>eudicotyledons</taxon>
        <taxon>Gunneridae</taxon>
        <taxon>Pentapetalae</taxon>
        <taxon>rosids</taxon>
        <taxon>malvids</taxon>
        <taxon>Malvales</taxon>
        <taxon>Malvaceae</taxon>
        <taxon>Malvoideae</taxon>
        <taxon>Gossypium</taxon>
    </lineage>
</organism>
<evidence type="ECO:0000313" key="1">
    <source>
        <dbReference type="EMBL" id="PPS05383.1"/>
    </source>
</evidence>
<protein>
    <submittedName>
        <fullName evidence="1">Uncharacterized protein</fullName>
    </submittedName>
</protein>
<accession>A0A2P5XPW6</accession>
<dbReference type="AlphaFoldDB" id="A0A2P5XPW6"/>
<reference evidence="1 2" key="1">
    <citation type="submission" date="2015-01" db="EMBL/GenBank/DDBJ databases">
        <title>Genome of allotetraploid Gossypium barbadense reveals genomic plasticity and fiber elongation in cotton evolution.</title>
        <authorList>
            <person name="Chen X."/>
            <person name="Liu X."/>
            <person name="Zhao B."/>
            <person name="Zheng H."/>
            <person name="Hu Y."/>
            <person name="Lu G."/>
            <person name="Yang C."/>
            <person name="Chen J."/>
            <person name="Shan C."/>
            <person name="Zhang L."/>
            <person name="Zhou Y."/>
            <person name="Wang L."/>
            <person name="Guo W."/>
            <person name="Bai Y."/>
            <person name="Ruan J."/>
            <person name="Shangguan X."/>
            <person name="Mao Y."/>
            <person name="Jiang J."/>
            <person name="Zhu Y."/>
            <person name="Lei J."/>
            <person name="Kang H."/>
            <person name="Chen S."/>
            <person name="He X."/>
            <person name="Wang R."/>
            <person name="Wang Y."/>
            <person name="Chen J."/>
            <person name="Wang L."/>
            <person name="Yu S."/>
            <person name="Wang B."/>
            <person name="Wei J."/>
            <person name="Song S."/>
            <person name="Lu X."/>
            <person name="Gao Z."/>
            <person name="Gu W."/>
            <person name="Deng X."/>
            <person name="Ma D."/>
            <person name="Wang S."/>
            <person name="Liang W."/>
            <person name="Fang L."/>
            <person name="Cai C."/>
            <person name="Zhu X."/>
            <person name="Zhou B."/>
            <person name="Zhang Y."/>
            <person name="Chen Z."/>
            <person name="Xu S."/>
            <person name="Zhu R."/>
            <person name="Wang S."/>
            <person name="Zhang T."/>
            <person name="Zhao G."/>
        </authorList>
    </citation>
    <scope>NUCLEOTIDE SEQUENCE [LARGE SCALE GENOMIC DNA]</scope>
    <source>
        <strain evidence="2">cv. Xinhai21</strain>
        <tissue evidence="1">Leaf</tissue>
    </source>
</reference>
<dbReference type="EMBL" id="KZ664469">
    <property type="protein sequence ID" value="PPS05383.1"/>
    <property type="molecule type" value="Genomic_DNA"/>
</dbReference>
<dbReference type="Proteomes" id="UP000239757">
    <property type="component" value="Unassembled WGS sequence"/>
</dbReference>
<sequence>MNKRKREELWVVEGGAVVGVRVWQAVSHGRVLLLSLLRSSCMDVHARVILSVLSTIDGHGCVFDRLAHGHVELPWQLIASCVKEKICPAFTRPCLFPWCEHNLRQAHVPGCVD</sequence>
<evidence type="ECO:0000313" key="2">
    <source>
        <dbReference type="Proteomes" id="UP000239757"/>
    </source>
</evidence>
<name>A0A2P5XPW6_GOSBA</name>
<proteinExistence type="predicted"/>